<keyword evidence="4" id="KW-1185">Reference proteome</keyword>
<sequence length="876" mass="98237">MIGLGLENYMIGFRNRFLLVLVFFSILAEYSQAQENPHNQKIVGKLASYAMKHSPEKVYLHTDKHIYTNGETIWYKAYLVDGILHKTSEKSEIIYVELWNGDDTLIIRQKLVSDGLGAQGSIKIPINIKNGNLLIRAYTKYMLNENEPALFQKEIPVYAQEFGDYRNPDLVQDSELGNYSSASKKNPTKDQKPVVQFSPEGGHLVAGLTSVLGIKATDRQRNGLALEGTIQDGKGNTAGFFKTYEAGLGKVTFVPEADKDYEAVVLYGGKEYRFPIPKALPKGYVLSIRNNGDHIVVNVATNRNEGLEGTLLIGHFRGDLFFERLGKTEDGTSYSVRLNTDRLFDGVAHFTLFTASGKPICERLVYIDHPKNKVALEVSSDSPEYGPREVVAVDISALDTNGTQLKGDFSLSVVTGSNQLPQGMADTNIKSWLLLNSDLANSVEDASYFFESDSRERKYVLDALMLTHGWRRFLWREFLDNTRGQRTEHIPEKATGTVISGFTALAKNPKVRMNTRVSLRIPELNIIEERSTDNQGRFSFGPYDLNDGTETYLEIVDSNLKSRKKKEEVSIYMDEEWSLPKIRRTKKIPIKRKAKRTEDMGYVTDTLEGIKNVQEYLAKAYRKKSADFEYDPSVTQLDEVEVEANIKKKTRIEEIQSRTMHGNTTIRLFADSTGTAGMSAIDLIGRAPGVLISGNKPDQTIKIRGLSGVEPGGGEPPLIIVDGSEVNSNNPYINPLDYIQNMDASEILFVDVLRGIEAAIYGLRGYNGVIVIATRSQLSKGGVQTNAPKYAESVIPGFQIAREFFSPDYTYKGPNHKRQDYRTTLFWNPNIKIEDSRQPPIQFYTGDTTGTFLVKVEGITRDGRVAMGQYTFEVRE</sequence>
<dbReference type="PROSITE" id="PS52016">
    <property type="entry name" value="TONB_DEPENDENT_REC_3"/>
    <property type="match status" value="1"/>
</dbReference>
<gene>
    <name evidence="3" type="ORF">D7Z94_09180</name>
</gene>
<dbReference type="InterPro" id="IPR012910">
    <property type="entry name" value="Plug_dom"/>
</dbReference>
<organism evidence="3 4">
    <name type="scientific">Ulvibacterium marinum</name>
    <dbReference type="NCBI Taxonomy" id="2419782"/>
    <lineage>
        <taxon>Bacteria</taxon>
        <taxon>Pseudomonadati</taxon>
        <taxon>Bacteroidota</taxon>
        <taxon>Flavobacteriia</taxon>
        <taxon>Flavobacteriales</taxon>
        <taxon>Flavobacteriaceae</taxon>
        <taxon>Ulvibacterium</taxon>
    </lineage>
</organism>
<keyword evidence="1" id="KW-0813">Transport</keyword>
<dbReference type="Proteomes" id="UP000276603">
    <property type="component" value="Unassembled WGS sequence"/>
</dbReference>
<dbReference type="Pfam" id="PF07715">
    <property type="entry name" value="Plug"/>
    <property type="match status" value="1"/>
</dbReference>
<dbReference type="InterPro" id="IPR039426">
    <property type="entry name" value="TonB-dep_rcpt-like"/>
</dbReference>
<keyword evidence="1" id="KW-0812">Transmembrane</keyword>
<dbReference type="InterPro" id="IPR037066">
    <property type="entry name" value="Plug_dom_sf"/>
</dbReference>
<dbReference type="Gene3D" id="2.170.130.10">
    <property type="entry name" value="TonB-dependent receptor, plug domain"/>
    <property type="match status" value="1"/>
</dbReference>
<reference evidence="3 4" key="1">
    <citation type="submission" date="2018-10" db="EMBL/GenBank/DDBJ databases">
        <title>Ulvibacterium marinum gen. nov., sp. nov., a novel marine bacterium of the family Flavobacteriaceae, isolated from a culture of the green alga Ulva prolifera.</title>
        <authorList>
            <person name="Zhang Z."/>
        </authorList>
    </citation>
    <scope>NUCLEOTIDE SEQUENCE [LARGE SCALE GENOMIC DNA]</scope>
    <source>
        <strain evidence="3 4">CCMM003</strain>
    </source>
</reference>
<dbReference type="SUPFAM" id="SSF56935">
    <property type="entry name" value="Porins"/>
    <property type="match status" value="1"/>
</dbReference>
<comment type="subcellular location">
    <subcellularLocation>
        <location evidence="1">Cell outer membrane</location>
        <topology evidence="1">Multi-pass membrane protein</topology>
    </subcellularLocation>
</comment>
<evidence type="ECO:0000313" key="3">
    <source>
        <dbReference type="EMBL" id="RKN81106.1"/>
    </source>
</evidence>
<keyword evidence="1" id="KW-0472">Membrane</keyword>
<dbReference type="GO" id="GO:0009279">
    <property type="term" value="C:cell outer membrane"/>
    <property type="evidence" value="ECO:0007669"/>
    <property type="project" value="UniProtKB-SubCell"/>
</dbReference>
<evidence type="ECO:0000259" key="2">
    <source>
        <dbReference type="Pfam" id="PF07715"/>
    </source>
</evidence>
<protein>
    <recommendedName>
        <fullName evidence="2">TonB-dependent receptor plug domain-containing protein</fullName>
    </recommendedName>
</protein>
<accession>A0A3B0CDT4</accession>
<dbReference type="Gene3D" id="2.60.40.1930">
    <property type="match status" value="1"/>
</dbReference>
<dbReference type="AlphaFoldDB" id="A0A3B0CDT4"/>
<keyword evidence="1" id="KW-1134">Transmembrane beta strand</keyword>
<dbReference type="EMBL" id="RBCJ01000002">
    <property type="protein sequence ID" value="RKN81106.1"/>
    <property type="molecule type" value="Genomic_DNA"/>
</dbReference>
<comment type="caution">
    <text evidence="3">The sequence shown here is derived from an EMBL/GenBank/DDBJ whole genome shotgun (WGS) entry which is preliminary data.</text>
</comment>
<keyword evidence="1" id="KW-0998">Cell outer membrane</keyword>
<dbReference type="OrthoDB" id="679547at2"/>
<proteinExistence type="inferred from homology"/>
<dbReference type="RefSeq" id="WP_120711263.1">
    <property type="nucleotide sequence ID" value="NZ_RBCJ01000002.1"/>
</dbReference>
<feature type="domain" description="TonB-dependent receptor plug" evidence="2">
    <location>
        <begin position="679"/>
        <end position="769"/>
    </location>
</feature>
<evidence type="ECO:0000256" key="1">
    <source>
        <dbReference type="PROSITE-ProRule" id="PRU01360"/>
    </source>
</evidence>
<name>A0A3B0CDT4_9FLAO</name>
<evidence type="ECO:0000313" key="4">
    <source>
        <dbReference type="Proteomes" id="UP000276603"/>
    </source>
</evidence>
<comment type="similarity">
    <text evidence="1">Belongs to the TonB-dependent receptor family.</text>
</comment>